<feature type="region of interest" description="Disordered" evidence="1">
    <location>
        <begin position="270"/>
        <end position="329"/>
    </location>
</feature>
<dbReference type="EMBL" id="CAADEY010000014">
    <property type="protein sequence ID" value="VFJ46145.1"/>
    <property type="molecule type" value="Genomic_DNA"/>
</dbReference>
<dbReference type="AlphaFoldDB" id="A0A450S394"/>
<feature type="compositionally biased region" description="Basic and acidic residues" evidence="1">
    <location>
        <begin position="273"/>
        <end position="300"/>
    </location>
</feature>
<organism evidence="2">
    <name type="scientific">Candidatus Kentrum sp. DK</name>
    <dbReference type="NCBI Taxonomy" id="2126562"/>
    <lineage>
        <taxon>Bacteria</taxon>
        <taxon>Pseudomonadati</taxon>
        <taxon>Pseudomonadota</taxon>
        <taxon>Gammaproteobacteria</taxon>
        <taxon>Candidatus Kentrum</taxon>
    </lineage>
</organism>
<gene>
    <name evidence="2" type="ORF">BECKDK2373C_GA0170839_101413</name>
</gene>
<name>A0A450S394_9GAMM</name>
<evidence type="ECO:0000313" key="2">
    <source>
        <dbReference type="EMBL" id="VFJ46145.1"/>
    </source>
</evidence>
<evidence type="ECO:0000256" key="1">
    <source>
        <dbReference type="SAM" id="MobiDB-lite"/>
    </source>
</evidence>
<reference evidence="2" key="1">
    <citation type="submission" date="2019-02" db="EMBL/GenBank/DDBJ databases">
        <authorList>
            <person name="Gruber-Vodicka R. H."/>
            <person name="Seah K. B. B."/>
        </authorList>
    </citation>
    <scope>NUCLEOTIDE SEQUENCE</scope>
    <source>
        <strain evidence="2">BECK_DK161</strain>
    </source>
</reference>
<sequence length="329" mass="38153">MTEKYRAVAIEGTPDTPCGMVRLLVETNDGLISILTPEGPAENGVTRERFCDRANEGFATWFFPKKESVEVERDWYALYLREELAKAVGGFDRALNFSPRSVEKQSQSAGGFMLVPEKPGEMRERGWVIILGTSQRLWRFRKEWAEKLLELNQEDNLRYLKTGKETLSEDIAEKKRLLDAIEKRARLGIYCTEPEVTPSSYLKFALELGLVMTRHRDQDTCRRVYKYHVERFYPRMSWDEFEKEVLKLREEYQWASRETDARLWSLNESEAQLTEKKSQEPQPDDRQGKMDGSKTERKEGASSTFRNDAGNLPLYFEDAGETPGHATVH</sequence>
<protein>
    <submittedName>
        <fullName evidence="2">Uncharacterized protein</fullName>
    </submittedName>
</protein>
<proteinExistence type="predicted"/>
<accession>A0A450S394</accession>